<organism evidence="7 8">
    <name type="scientific">Penstemon davidsonii</name>
    <dbReference type="NCBI Taxonomy" id="160366"/>
    <lineage>
        <taxon>Eukaryota</taxon>
        <taxon>Viridiplantae</taxon>
        <taxon>Streptophyta</taxon>
        <taxon>Embryophyta</taxon>
        <taxon>Tracheophyta</taxon>
        <taxon>Spermatophyta</taxon>
        <taxon>Magnoliopsida</taxon>
        <taxon>eudicotyledons</taxon>
        <taxon>Gunneridae</taxon>
        <taxon>Pentapetalae</taxon>
        <taxon>asterids</taxon>
        <taxon>lamiids</taxon>
        <taxon>Lamiales</taxon>
        <taxon>Plantaginaceae</taxon>
        <taxon>Cheloneae</taxon>
        <taxon>Penstemon</taxon>
    </lineage>
</organism>
<dbReference type="EMBL" id="JAYDYQ010002685">
    <property type="protein sequence ID" value="KAK4481728.1"/>
    <property type="molecule type" value="Genomic_DNA"/>
</dbReference>
<feature type="domain" description="SBP-type" evidence="6">
    <location>
        <begin position="49"/>
        <end position="126"/>
    </location>
</feature>
<feature type="compositionally biased region" description="Basic residues" evidence="5">
    <location>
        <begin position="115"/>
        <end position="126"/>
    </location>
</feature>
<reference evidence="7 8" key="1">
    <citation type="journal article" date="2023" name="bioRxiv">
        <title>Genome report: Whole genome sequence and annotation of Penstemon davidsonii.</title>
        <authorList>
            <person name="Ostevik K.L."/>
            <person name="Alabady M."/>
            <person name="Zhang M."/>
            <person name="Rausher M.D."/>
        </authorList>
    </citation>
    <scope>NUCLEOTIDE SEQUENCE [LARGE SCALE GENOMIC DNA]</scope>
    <source>
        <strain evidence="7">DNT005</strain>
        <tissue evidence="7">Whole leaf</tissue>
    </source>
</reference>
<keyword evidence="8" id="KW-1185">Reference proteome</keyword>
<evidence type="ECO:0000256" key="3">
    <source>
        <dbReference type="ARBA" id="ARBA00022833"/>
    </source>
</evidence>
<evidence type="ECO:0000259" key="6">
    <source>
        <dbReference type="PROSITE" id="PS51141"/>
    </source>
</evidence>
<evidence type="ECO:0000313" key="8">
    <source>
        <dbReference type="Proteomes" id="UP001291926"/>
    </source>
</evidence>
<accession>A0ABR0CXE4</accession>
<keyword evidence="1" id="KW-0479">Metal-binding</keyword>
<dbReference type="Pfam" id="PF03110">
    <property type="entry name" value="SBP"/>
    <property type="match status" value="1"/>
</dbReference>
<evidence type="ECO:0000256" key="4">
    <source>
        <dbReference type="PROSITE-ProRule" id="PRU00470"/>
    </source>
</evidence>
<sequence length="324" mass="34971">MEKGSSSSASDSVNGLKFGKKIYYEGGSGGDGRPPPASPAKKGRSGAEPPRCQVEGCNVDLSDAKAYYSRHKVCGMHSKSSKVIVSGIQQRFCQQCSRFHQLPEFDQGKRSCRRRLAGHNERRRKPPPGSIMSPRYASLSQTMFDNPNKTGGLVMDFSNYATSWPNTTTYERGMGNPIPDLLQGSTTRPRSYSNNHGVSSVECFDGVSDSNSALSLLSNQPWTSRGQSSSSLGVNVNNFLGTNGSHCSTMVQPSVNHGAAIGQIAGPYNNNEMNPDLGLGQISHSGNGQYTGELGLGQPNEGQFHEIDHSRGYNSSVQHMNWSL</sequence>
<name>A0ABR0CXE4_9LAMI</name>
<feature type="region of interest" description="Disordered" evidence="5">
    <location>
        <begin position="115"/>
        <end position="135"/>
    </location>
</feature>
<dbReference type="PANTHER" id="PTHR31251:SF226">
    <property type="entry name" value="SQUAMOSA PROMOTER-BINDING-LIKE PROTEIN 6"/>
    <property type="match status" value="1"/>
</dbReference>
<feature type="region of interest" description="Disordered" evidence="5">
    <location>
        <begin position="24"/>
        <end position="52"/>
    </location>
</feature>
<comment type="caution">
    <text evidence="7">The sequence shown here is derived from an EMBL/GenBank/DDBJ whole genome shotgun (WGS) entry which is preliminary data.</text>
</comment>
<protein>
    <recommendedName>
        <fullName evidence="6">SBP-type domain-containing protein</fullName>
    </recommendedName>
</protein>
<keyword evidence="3" id="KW-0862">Zinc</keyword>
<evidence type="ECO:0000256" key="2">
    <source>
        <dbReference type="ARBA" id="ARBA00022771"/>
    </source>
</evidence>
<dbReference type="PROSITE" id="PS51141">
    <property type="entry name" value="ZF_SBP"/>
    <property type="match status" value="1"/>
</dbReference>
<evidence type="ECO:0000256" key="1">
    <source>
        <dbReference type="ARBA" id="ARBA00022723"/>
    </source>
</evidence>
<dbReference type="PANTHER" id="PTHR31251">
    <property type="entry name" value="SQUAMOSA PROMOTER-BINDING-LIKE PROTEIN 4"/>
    <property type="match status" value="1"/>
</dbReference>
<dbReference type="Gene3D" id="4.10.1100.10">
    <property type="entry name" value="Transcription factor, SBP-box domain"/>
    <property type="match status" value="1"/>
</dbReference>
<proteinExistence type="predicted"/>
<dbReference type="Proteomes" id="UP001291926">
    <property type="component" value="Unassembled WGS sequence"/>
</dbReference>
<keyword evidence="2 4" id="KW-0863">Zinc-finger</keyword>
<gene>
    <name evidence="7" type="ORF">RD792_012637</name>
</gene>
<evidence type="ECO:0000256" key="5">
    <source>
        <dbReference type="SAM" id="MobiDB-lite"/>
    </source>
</evidence>
<evidence type="ECO:0000313" key="7">
    <source>
        <dbReference type="EMBL" id="KAK4481728.1"/>
    </source>
</evidence>
<dbReference type="InterPro" id="IPR044817">
    <property type="entry name" value="SBP-like"/>
</dbReference>
<dbReference type="InterPro" id="IPR004333">
    <property type="entry name" value="SBP_dom"/>
</dbReference>
<dbReference type="SUPFAM" id="SSF103612">
    <property type="entry name" value="SBT domain"/>
    <property type="match status" value="1"/>
</dbReference>
<dbReference type="InterPro" id="IPR036893">
    <property type="entry name" value="SBP_sf"/>
</dbReference>